<evidence type="ECO:0000313" key="2">
    <source>
        <dbReference type="Proteomes" id="UP001055811"/>
    </source>
</evidence>
<comment type="caution">
    <text evidence="1">The sequence shown here is derived from an EMBL/GenBank/DDBJ whole genome shotgun (WGS) entry which is preliminary data.</text>
</comment>
<dbReference type="EMBL" id="CM042010">
    <property type="protein sequence ID" value="KAI3778216.1"/>
    <property type="molecule type" value="Genomic_DNA"/>
</dbReference>
<name>A0ACB9G550_CICIN</name>
<keyword evidence="2" id="KW-1185">Reference proteome</keyword>
<protein>
    <submittedName>
        <fullName evidence="1">Uncharacterized protein</fullName>
    </submittedName>
</protein>
<reference evidence="1 2" key="2">
    <citation type="journal article" date="2022" name="Mol. Ecol. Resour.">
        <title>The genomes of chicory, endive, great burdock and yacon provide insights into Asteraceae paleo-polyploidization history and plant inulin production.</title>
        <authorList>
            <person name="Fan W."/>
            <person name="Wang S."/>
            <person name="Wang H."/>
            <person name="Wang A."/>
            <person name="Jiang F."/>
            <person name="Liu H."/>
            <person name="Zhao H."/>
            <person name="Xu D."/>
            <person name="Zhang Y."/>
        </authorList>
    </citation>
    <scope>NUCLEOTIDE SEQUENCE [LARGE SCALE GENOMIC DNA]</scope>
    <source>
        <strain evidence="2">cv. Punajuju</strain>
        <tissue evidence="1">Leaves</tissue>
    </source>
</reference>
<accession>A0ACB9G550</accession>
<gene>
    <name evidence="1" type="ORF">L2E82_07338</name>
</gene>
<proteinExistence type="predicted"/>
<organism evidence="1 2">
    <name type="scientific">Cichorium intybus</name>
    <name type="common">Chicory</name>
    <dbReference type="NCBI Taxonomy" id="13427"/>
    <lineage>
        <taxon>Eukaryota</taxon>
        <taxon>Viridiplantae</taxon>
        <taxon>Streptophyta</taxon>
        <taxon>Embryophyta</taxon>
        <taxon>Tracheophyta</taxon>
        <taxon>Spermatophyta</taxon>
        <taxon>Magnoliopsida</taxon>
        <taxon>eudicotyledons</taxon>
        <taxon>Gunneridae</taxon>
        <taxon>Pentapetalae</taxon>
        <taxon>asterids</taxon>
        <taxon>campanulids</taxon>
        <taxon>Asterales</taxon>
        <taxon>Asteraceae</taxon>
        <taxon>Cichorioideae</taxon>
        <taxon>Cichorieae</taxon>
        <taxon>Cichoriinae</taxon>
        <taxon>Cichorium</taxon>
    </lineage>
</organism>
<evidence type="ECO:0000313" key="1">
    <source>
        <dbReference type="EMBL" id="KAI3778216.1"/>
    </source>
</evidence>
<reference evidence="2" key="1">
    <citation type="journal article" date="2022" name="Mol. Ecol. Resour.">
        <title>The genomes of chicory, endive, great burdock and yacon provide insights into Asteraceae palaeo-polyploidization history and plant inulin production.</title>
        <authorList>
            <person name="Fan W."/>
            <person name="Wang S."/>
            <person name="Wang H."/>
            <person name="Wang A."/>
            <person name="Jiang F."/>
            <person name="Liu H."/>
            <person name="Zhao H."/>
            <person name="Xu D."/>
            <person name="Zhang Y."/>
        </authorList>
    </citation>
    <scope>NUCLEOTIDE SEQUENCE [LARGE SCALE GENOMIC DNA]</scope>
    <source>
        <strain evidence="2">cv. Punajuju</strain>
    </source>
</reference>
<sequence>MVARKSRIKSEKRGRIDTQTSIKILVAVKHIVDYAVKIRIKSDKVNTTSLLGVSPTRTVTDGLVWFAITIRATSNRSIPQHLGNLTMLRVLNLRYGLWQSVFPVKNLH</sequence>
<dbReference type="Proteomes" id="UP001055811">
    <property type="component" value="Linkage Group LG02"/>
</dbReference>